<accession>A0A9D9I9R9</accession>
<proteinExistence type="predicted"/>
<name>A0A9D9I9R9_9SPIO</name>
<reference evidence="1" key="1">
    <citation type="submission" date="2020-10" db="EMBL/GenBank/DDBJ databases">
        <authorList>
            <person name="Gilroy R."/>
        </authorList>
    </citation>
    <scope>NUCLEOTIDE SEQUENCE</scope>
    <source>
        <strain evidence="1">14700</strain>
    </source>
</reference>
<reference evidence="1" key="2">
    <citation type="journal article" date="2021" name="PeerJ">
        <title>Extensive microbial diversity within the chicken gut microbiome revealed by metagenomics and culture.</title>
        <authorList>
            <person name="Gilroy R."/>
            <person name="Ravi A."/>
            <person name="Getino M."/>
            <person name="Pursley I."/>
            <person name="Horton D.L."/>
            <person name="Alikhan N.F."/>
            <person name="Baker D."/>
            <person name="Gharbi K."/>
            <person name="Hall N."/>
            <person name="Watson M."/>
            <person name="Adriaenssens E.M."/>
            <person name="Foster-Nyarko E."/>
            <person name="Jarju S."/>
            <person name="Secka A."/>
            <person name="Antonio M."/>
            <person name="Oren A."/>
            <person name="Chaudhuri R.R."/>
            <person name="La Ragione R."/>
            <person name="Hildebrand F."/>
            <person name="Pallen M.J."/>
        </authorList>
    </citation>
    <scope>NUCLEOTIDE SEQUENCE</scope>
    <source>
        <strain evidence="1">14700</strain>
    </source>
</reference>
<sequence length="336" mass="38171">MVIVLLAVIALSLSGSDLTIKKFADNAQKYISLTEEMDCIEVAADGYTMPFTWTFILTDDYAEFRFRWPNGRYMESPSYHAKYTIIVINENEEAFYFDGYTSNAYFIRVSEDSLNEFRNCLSVNEGMIKFTVIQHDYKSDLIHTPQHAYLMDFIDTSDINALYMEAFSKELYFNRNSDPTRIMIGLILGPSFTSSENQKDAVNVRLGATGIYFPYNNISFSLGIRSDVSLYQANGRARNFLFDISAALYMSNYFYINKVLSLRLEYGIGASYIHNPVSISYPPDSFAIRIPIALSFVINKNWNVAIDIILDAIANIENNLAIVPIASGGISFRYGF</sequence>
<protein>
    <submittedName>
        <fullName evidence="1">Uncharacterized protein</fullName>
    </submittedName>
</protein>
<organism evidence="1 2">
    <name type="scientific">Candidatus Ornithospirochaeta stercoravium</name>
    <dbReference type="NCBI Taxonomy" id="2840897"/>
    <lineage>
        <taxon>Bacteria</taxon>
        <taxon>Pseudomonadati</taxon>
        <taxon>Spirochaetota</taxon>
        <taxon>Spirochaetia</taxon>
        <taxon>Spirochaetales</taxon>
        <taxon>Spirochaetaceae</taxon>
        <taxon>Spirochaetaceae incertae sedis</taxon>
        <taxon>Candidatus Ornithospirochaeta</taxon>
    </lineage>
</organism>
<evidence type="ECO:0000313" key="1">
    <source>
        <dbReference type="EMBL" id="MBO8468261.1"/>
    </source>
</evidence>
<gene>
    <name evidence="1" type="ORF">IAA72_00565</name>
</gene>
<comment type="caution">
    <text evidence="1">The sequence shown here is derived from an EMBL/GenBank/DDBJ whole genome shotgun (WGS) entry which is preliminary data.</text>
</comment>
<evidence type="ECO:0000313" key="2">
    <source>
        <dbReference type="Proteomes" id="UP000810292"/>
    </source>
</evidence>
<dbReference type="AlphaFoldDB" id="A0A9D9I9R9"/>
<dbReference type="Proteomes" id="UP000810292">
    <property type="component" value="Unassembled WGS sequence"/>
</dbReference>
<dbReference type="EMBL" id="JADIMF010000008">
    <property type="protein sequence ID" value="MBO8468261.1"/>
    <property type="molecule type" value="Genomic_DNA"/>
</dbReference>